<feature type="transmembrane region" description="Helical" evidence="1">
    <location>
        <begin position="70"/>
        <end position="91"/>
    </location>
</feature>
<accession>I0H4E0</accession>
<feature type="transmembrane region" description="Helical" evidence="1">
    <location>
        <begin position="192"/>
        <end position="216"/>
    </location>
</feature>
<gene>
    <name evidence="2" type="ordered locus">AMIS_26570</name>
</gene>
<evidence type="ECO:0000313" key="3">
    <source>
        <dbReference type="Proteomes" id="UP000007882"/>
    </source>
</evidence>
<dbReference type="EMBL" id="AP012319">
    <property type="protein sequence ID" value="BAL87877.1"/>
    <property type="molecule type" value="Genomic_DNA"/>
</dbReference>
<dbReference type="PATRIC" id="fig|512565.3.peg.2658"/>
<dbReference type="Proteomes" id="UP000007882">
    <property type="component" value="Chromosome"/>
</dbReference>
<proteinExistence type="predicted"/>
<dbReference type="KEGG" id="ams:AMIS_26570"/>
<keyword evidence="1" id="KW-1133">Transmembrane helix</keyword>
<name>I0H4E0_ACTM4</name>
<feature type="transmembrane region" description="Helical" evidence="1">
    <location>
        <begin position="147"/>
        <end position="167"/>
    </location>
</feature>
<keyword evidence="1" id="KW-0472">Membrane</keyword>
<dbReference type="HOGENOM" id="CLU_090903_0_0_11"/>
<keyword evidence="1" id="KW-0812">Transmembrane</keyword>
<evidence type="ECO:0000313" key="2">
    <source>
        <dbReference type="EMBL" id="BAL87877.1"/>
    </source>
</evidence>
<feature type="transmembrane region" description="Helical" evidence="1">
    <location>
        <begin position="103"/>
        <end position="127"/>
    </location>
</feature>
<dbReference type="STRING" id="512565.AMIS_26570"/>
<reference evidence="2 3" key="1">
    <citation type="submission" date="2012-02" db="EMBL/GenBank/DDBJ databases">
        <title>Complete genome sequence of Actinoplanes missouriensis 431 (= NBRC 102363).</title>
        <authorList>
            <person name="Ohnishi Y."/>
            <person name="Ishikawa J."/>
            <person name="Sekine M."/>
            <person name="Hosoyama A."/>
            <person name="Harada T."/>
            <person name="Narita H."/>
            <person name="Hata T."/>
            <person name="Konno Y."/>
            <person name="Tutikane K."/>
            <person name="Fujita N."/>
            <person name="Horinouchi S."/>
            <person name="Hayakawa M."/>
        </authorList>
    </citation>
    <scope>NUCLEOTIDE SEQUENCE [LARGE SCALE GENOMIC DNA]</scope>
    <source>
        <strain evidence="3">ATCC 14538 / DSM 43046 / CBS 188.64 / JCM 3121 / NBRC 102363 / NCIMB 12654 / NRRL B-3342 / UNCC 431</strain>
    </source>
</reference>
<sequence length="220" mass="23630">MTDERSPALSVPPGPGVASDRRPQLLRIAQIGRWLAFPLTAVIGVLVTMAAHDLAGSVEPFRSLRDALHWAGYTLVVLNVTCLLVGALLQTPPAVIRRGRVRVGWITVAALLAHHLLVALVAVPIAAIAPEPDPDYGRYDPSTHYPVFLGFVLTGLTLVAMTGLVFFRDTPKVSADRSPLYNKPPKRRVDGIVLPLVMLGGLGWIGGLMSLISVLYHGLT</sequence>
<dbReference type="RefSeq" id="WP_014442772.1">
    <property type="nucleotide sequence ID" value="NC_017093.1"/>
</dbReference>
<feature type="transmembrane region" description="Helical" evidence="1">
    <location>
        <begin position="31"/>
        <end position="50"/>
    </location>
</feature>
<organism evidence="2 3">
    <name type="scientific">Actinoplanes missouriensis (strain ATCC 14538 / DSM 43046 / CBS 188.64 / JCM 3121 / NBRC 102363 / NCIMB 12654 / NRRL B-3342 / UNCC 431)</name>
    <dbReference type="NCBI Taxonomy" id="512565"/>
    <lineage>
        <taxon>Bacteria</taxon>
        <taxon>Bacillati</taxon>
        <taxon>Actinomycetota</taxon>
        <taxon>Actinomycetes</taxon>
        <taxon>Micromonosporales</taxon>
        <taxon>Micromonosporaceae</taxon>
        <taxon>Actinoplanes</taxon>
    </lineage>
</organism>
<keyword evidence="3" id="KW-1185">Reference proteome</keyword>
<protein>
    <submittedName>
        <fullName evidence="2">Uncharacterized protein</fullName>
    </submittedName>
</protein>
<dbReference type="AlphaFoldDB" id="I0H4E0"/>
<evidence type="ECO:0000256" key="1">
    <source>
        <dbReference type="SAM" id="Phobius"/>
    </source>
</evidence>